<accession>A0A517M928</accession>
<sequence length="96" mass="10544">MAKPSGRKKFSITNSVARWAKQCTGSNPAAEAAGKYLPPSGLKRASPYTGRRPDGLRRAARMDNDRVTLALRLRAVESADRLTFLDVVWARTVARS</sequence>
<evidence type="ECO:0000313" key="3">
    <source>
        <dbReference type="Proteomes" id="UP000320672"/>
    </source>
</evidence>
<proteinExistence type="predicted"/>
<reference evidence="2 3" key="1">
    <citation type="submission" date="2019-02" db="EMBL/GenBank/DDBJ databases">
        <title>Deep-cultivation of Planctomycetes and their phenomic and genomic characterization uncovers novel biology.</title>
        <authorList>
            <person name="Wiegand S."/>
            <person name="Jogler M."/>
            <person name="Boedeker C."/>
            <person name="Pinto D."/>
            <person name="Vollmers J."/>
            <person name="Rivas-Marin E."/>
            <person name="Kohn T."/>
            <person name="Peeters S.H."/>
            <person name="Heuer A."/>
            <person name="Rast P."/>
            <person name="Oberbeckmann S."/>
            <person name="Bunk B."/>
            <person name="Jeske O."/>
            <person name="Meyerdierks A."/>
            <person name="Storesund J.E."/>
            <person name="Kallscheuer N."/>
            <person name="Luecker S."/>
            <person name="Lage O.M."/>
            <person name="Pohl T."/>
            <person name="Merkel B.J."/>
            <person name="Hornburger P."/>
            <person name="Mueller R.-W."/>
            <person name="Bruemmer F."/>
            <person name="Labrenz M."/>
            <person name="Spormann A.M."/>
            <person name="Op den Camp H."/>
            <person name="Overmann J."/>
            <person name="Amann R."/>
            <person name="Jetten M.S.M."/>
            <person name="Mascher T."/>
            <person name="Medema M.H."/>
            <person name="Devos D.P."/>
            <person name="Kaster A.-K."/>
            <person name="Ovreas L."/>
            <person name="Rohde M."/>
            <person name="Galperin M.Y."/>
            <person name="Jogler C."/>
        </authorList>
    </citation>
    <scope>NUCLEOTIDE SEQUENCE [LARGE SCALE GENOMIC DNA]</scope>
    <source>
        <strain evidence="2 3">FF011L</strain>
    </source>
</reference>
<organism evidence="2 3">
    <name type="scientific">Roseimaritima multifibrata</name>
    <dbReference type="NCBI Taxonomy" id="1930274"/>
    <lineage>
        <taxon>Bacteria</taxon>
        <taxon>Pseudomonadati</taxon>
        <taxon>Planctomycetota</taxon>
        <taxon>Planctomycetia</taxon>
        <taxon>Pirellulales</taxon>
        <taxon>Pirellulaceae</taxon>
        <taxon>Roseimaritima</taxon>
    </lineage>
</organism>
<protein>
    <submittedName>
        <fullName evidence="2">Uncharacterized protein</fullName>
    </submittedName>
</protein>
<gene>
    <name evidence="2" type="ORF">FF011L_01240</name>
</gene>
<evidence type="ECO:0000313" key="2">
    <source>
        <dbReference type="EMBL" id="QDS91395.1"/>
    </source>
</evidence>
<feature type="region of interest" description="Disordered" evidence="1">
    <location>
        <begin position="24"/>
        <end position="59"/>
    </location>
</feature>
<dbReference type="EMBL" id="CP036262">
    <property type="protein sequence ID" value="QDS91395.1"/>
    <property type="molecule type" value="Genomic_DNA"/>
</dbReference>
<dbReference type="KEGG" id="rml:FF011L_01240"/>
<name>A0A517M928_9BACT</name>
<dbReference type="AlphaFoldDB" id="A0A517M928"/>
<evidence type="ECO:0000256" key="1">
    <source>
        <dbReference type="SAM" id="MobiDB-lite"/>
    </source>
</evidence>
<keyword evidence="3" id="KW-1185">Reference proteome</keyword>
<dbReference type="Proteomes" id="UP000320672">
    <property type="component" value="Chromosome"/>
</dbReference>